<evidence type="ECO:0000256" key="6">
    <source>
        <dbReference type="ARBA" id="ARBA00022692"/>
    </source>
</evidence>
<organism evidence="14 15">
    <name type="scientific">Antiquaquibacter oligotrophicus</name>
    <dbReference type="NCBI Taxonomy" id="2880260"/>
    <lineage>
        <taxon>Bacteria</taxon>
        <taxon>Bacillati</taxon>
        <taxon>Actinomycetota</taxon>
        <taxon>Actinomycetes</taxon>
        <taxon>Micrococcales</taxon>
        <taxon>Microbacteriaceae</taxon>
        <taxon>Antiquaquibacter</taxon>
    </lineage>
</organism>
<keyword evidence="9" id="KW-0902">Two-component regulatory system</keyword>
<comment type="caution">
    <text evidence="14">The sequence shown here is derived from an EMBL/GenBank/DDBJ whole genome shotgun (WGS) entry which is preliminary data.</text>
</comment>
<evidence type="ECO:0000256" key="7">
    <source>
        <dbReference type="ARBA" id="ARBA00022777"/>
    </source>
</evidence>
<feature type="transmembrane region" description="Helical" evidence="11">
    <location>
        <begin position="12"/>
        <end position="40"/>
    </location>
</feature>
<evidence type="ECO:0000313" key="14">
    <source>
        <dbReference type="EMBL" id="MDH6181946.1"/>
    </source>
</evidence>
<dbReference type="InterPro" id="IPR036097">
    <property type="entry name" value="HisK_dim/P_sf"/>
</dbReference>
<dbReference type="PANTHER" id="PTHR45436">
    <property type="entry name" value="SENSOR HISTIDINE KINASE YKOH"/>
    <property type="match status" value="1"/>
</dbReference>
<dbReference type="InterPro" id="IPR005467">
    <property type="entry name" value="His_kinase_dom"/>
</dbReference>
<dbReference type="PANTHER" id="PTHR45436:SF5">
    <property type="entry name" value="SENSOR HISTIDINE KINASE TRCS"/>
    <property type="match status" value="1"/>
</dbReference>
<dbReference type="InterPro" id="IPR003660">
    <property type="entry name" value="HAMP_dom"/>
</dbReference>
<evidence type="ECO:0000259" key="13">
    <source>
        <dbReference type="PROSITE" id="PS50885"/>
    </source>
</evidence>
<feature type="domain" description="Histidine kinase" evidence="12">
    <location>
        <begin position="269"/>
        <end position="485"/>
    </location>
</feature>
<sequence length="485" mass="50367">MTPRRPVTLRRTLVIGIAGLLAAVTIVIGVLSVFALQAFLVGRLDSQLLAATDRTVGAYDPGGGDGATPPPATQLLGIPGQREGTLAAIVSGGVLYNAAVISEEGELVRVPDAQLTGLVGLPVDGIPRTVDLGDLGRYRVAVDAPRDTSETLLVGLPLAEVETTIAQLGWSIAAIGAIGVALAVGAGAITVRLALRPLERVADTAARVARLPLDRGEVALAVRVDPADADPGTEVGKVGAALNVMLDHVSSALAARQSSENKLRTFVADASHELRTPLSSIRGYAELTRRSGHTLPDDIVHSLGRVESESVRMTGLVEDLLMLARLDEGASIERHPVDLTRVVVDAVSDARAAGPDHEWVLAVPKRPISVEGDAARLHQVVANLLANARVHTPVGTTVTASLSRRSTDAGAEVVLEVRDSGPGIEPDLLPTVFERFVRGDSSRARSTGSTGLGLAIVAAIVDAHGGRTEVTSKPGVTCFRVILPA</sequence>
<evidence type="ECO:0000256" key="2">
    <source>
        <dbReference type="ARBA" id="ARBA00004236"/>
    </source>
</evidence>
<dbReference type="SUPFAM" id="SSF47384">
    <property type="entry name" value="Homodimeric domain of signal transducing histidine kinase"/>
    <property type="match status" value="1"/>
</dbReference>
<dbReference type="Pfam" id="PF02518">
    <property type="entry name" value="HATPase_c"/>
    <property type="match status" value="1"/>
</dbReference>
<dbReference type="CDD" id="cd00075">
    <property type="entry name" value="HATPase"/>
    <property type="match status" value="1"/>
</dbReference>
<keyword evidence="15" id="KW-1185">Reference proteome</keyword>
<dbReference type="InterPro" id="IPR003594">
    <property type="entry name" value="HATPase_dom"/>
</dbReference>
<evidence type="ECO:0000256" key="5">
    <source>
        <dbReference type="ARBA" id="ARBA00022679"/>
    </source>
</evidence>
<dbReference type="InterPro" id="IPR003661">
    <property type="entry name" value="HisK_dim/P_dom"/>
</dbReference>
<accession>A0ABT6KQ49</accession>
<dbReference type="EC" id="2.7.13.3" evidence="3"/>
<evidence type="ECO:0000256" key="8">
    <source>
        <dbReference type="ARBA" id="ARBA00022989"/>
    </source>
</evidence>
<keyword evidence="5 14" id="KW-0808">Transferase</keyword>
<dbReference type="RefSeq" id="WP_322134239.1">
    <property type="nucleotide sequence ID" value="NZ_CP085036.1"/>
</dbReference>
<dbReference type="Gene3D" id="1.10.287.130">
    <property type="match status" value="1"/>
</dbReference>
<proteinExistence type="predicted"/>
<dbReference type="Pfam" id="PF00512">
    <property type="entry name" value="HisKA"/>
    <property type="match status" value="1"/>
</dbReference>
<dbReference type="SMART" id="SM00304">
    <property type="entry name" value="HAMP"/>
    <property type="match status" value="1"/>
</dbReference>
<evidence type="ECO:0000256" key="1">
    <source>
        <dbReference type="ARBA" id="ARBA00000085"/>
    </source>
</evidence>
<keyword evidence="6 11" id="KW-0812">Transmembrane</keyword>
<comment type="catalytic activity">
    <reaction evidence="1">
        <text>ATP + protein L-histidine = ADP + protein N-phospho-L-histidine.</text>
        <dbReference type="EC" id="2.7.13.3"/>
    </reaction>
</comment>
<dbReference type="PROSITE" id="PS50885">
    <property type="entry name" value="HAMP"/>
    <property type="match status" value="1"/>
</dbReference>
<dbReference type="InterPro" id="IPR036890">
    <property type="entry name" value="HATPase_C_sf"/>
</dbReference>
<dbReference type="SUPFAM" id="SSF55874">
    <property type="entry name" value="ATPase domain of HSP90 chaperone/DNA topoisomerase II/histidine kinase"/>
    <property type="match status" value="1"/>
</dbReference>
<dbReference type="Gene3D" id="3.30.565.10">
    <property type="entry name" value="Histidine kinase-like ATPase, C-terminal domain"/>
    <property type="match status" value="1"/>
</dbReference>
<evidence type="ECO:0000256" key="10">
    <source>
        <dbReference type="ARBA" id="ARBA00023136"/>
    </source>
</evidence>
<dbReference type="CDD" id="cd06225">
    <property type="entry name" value="HAMP"/>
    <property type="match status" value="1"/>
</dbReference>
<protein>
    <recommendedName>
        <fullName evidence="3">histidine kinase</fullName>
        <ecNumber evidence="3">2.7.13.3</ecNumber>
    </recommendedName>
</protein>
<dbReference type="Proteomes" id="UP001160142">
    <property type="component" value="Unassembled WGS sequence"/>
</dbReference>
<evidence type="ECO:0000256" key="9">
    <source>
        <dbReference type="ARBA" id="ARBA00023012"/>
    </source>
</evidence>
<evidence type="ECO:0000256" key="11">
    <source>
        <dbReference type="SAM" id="Phobius"/>
    </source>
</evidence>
<dbReference type="SMART" id="SM00388">
    <property type="entry name" value="HisKA"/>
    <property type="match status" value="1"/>
</dbReference>
<dbReference type="PROSITE" id="PS50109">
    <property type="entry name" value="HIS_KIN"/>
    <property type="match status" value="1"/>
</dbReference>
<evidence type="ECO:0000313" key="15">
    <source>
        <dbReference type="Proteomes" id="UP001160142"/>
    </source>
</evidence>
<comment type="subcellular location">
    <subcellularLocation>
        <location evidence="2">Cell membrane</location>
    </subcellularLocation>
</comment>
<evidence type="ECO:0000256" key="4">
    <source>
        <dbReference type="ARBA" id="ARBA00022553"/>
    </source>
</evidence>
<dbReference type="InterPro" id="IPR004358">
    <property type="entry name" value="Sig_transdc_His_kin-like_C"/>
</dbReference>
<dbReference type="SMART" id="SM00387">
    <property type="entry name" value="HATPase_c"/>
    <property type="match status" value="1"/>
</dbReference>
<name>A0ABT6KQ49_9MICO</name>
<keyword evidence="10 11" id="KW-0472">Membrane</keyword>
<reference evidence="14 15" key="1">
    <citation type="submission" date="2023-04" db="EMBL/GenBank/DDBJ databases">
        <title>Genome Encyclopedia of Bacteria and Archaea VI: Functional Genomics of Type Strains.</title>
        <authorList>
            <person name="Whitman W."/>
        </authorList>
    </citation>
    <scope>NUCLEOTIDE SEQUENCE [LARGE SCALE GENOMIC DNA]</scope>
    <source>
        <strain evidence="14 15">SG_E_30_P1</strain>
    </source>
</reference>
<keyword evidence="4" id="KW-0597">Phosphoprotein</keyword>
<keyword evidence="8 11" id="KW-1133">Transmembrane helix</keyword>
<keyword evidence="7 14" id="KW-0418">Kinase</keyword>
<evidence type="ECO:0000259" key="12">
    <source>
        <dbReference type="PROSITE" id="PS50109"/>
    </source>
</evidence>
<dbReference type="Gene3D" id="6.10.340.10">
    <property type="match status" value="1"/>
</dbReference>
<dbReference type="CDD" id="cd00082">
    <property type="entry name" value="HisKA"/>
    <property type="match status" value="1"/>
</dbReference>
<dbReference type="EMBL" id="JARXVQ010000001">
    <property type="protein sequence ID" value="MDH6181946.1"/>
    <property type="molecule type" value="Genomic_DNA"/>
</dbReference>
<dbReference type="PRINTS" id="PR00344">
    <property type="entry name" value="BCTRLSENSOR"/>
</dbReference>
<feature type="domain" description="HAMP" evidence="13">
    <location>
        <begin position="192"/>
        <end position="254"/>
    </location>
</feature>
<evidence type="ECO:0000256" key="3">
    <source>
        <dbReference type="ARBA" id="ARBA00012438"/>
    </source>
</evidence>
<gene>
    <name evidence="14" type="ORF">M2152_002128</name>
</gene>
<dbReference type="InterPro" id="IPR050428">
    <property type="entry name" value="TCS_sensor_his_kinase"/>
</dbReference>
<dbReference type="GO" id="GO:0004673">
    <property type="term" value="F:protein histidine kinase activity"/>
    <property type="evidence" value="ECO:0007669"/>
    <property type="project" value="UniProtKB-EC"/>
</dbReference>